<evidence type="ECO:0000313" key="1">
    <source>
        <dbReference type="EMBL" id="QHT99181.1"/>
    </source>
</evidence>
<dbReference type="AlphaFoldDB" id="A0A6C0J0L7"/>
<dbReference type="Gene3D" id="1.25.40.180">
    <property type="match status" value="1"/>
</dbReference>
<reference evidence="1" key="1">
    <citation type="journal article" date="2020" name="Nature">
        <title>Giant virus diversity and host interactions through global metagenomics.</title>
        <authorList>
            <person name="Schulz F."/>
            <person name="Roux S."/>
            <person name="Paez-Espino D."/>
            <person name="Jungbluth S."/>
            <person name="Walsh D.A."/>
            <person name="Denef V.J."/>
            <person name="McMahon K.D."/>
            <person name="Konstantinidis K.T."/>
            <person name="Eloe-Fadrosh E.A."/>
            <person name="Kyrpides N.C."/>
            <person name="Woyke T."/>
        </authorList>
    </citation>
    <scope>NUCLEOTIDE SEQUENCE</scope>
    <source>
        <strain evidence="1">GVMAG-M-3300025699-48</strain>
    </source>
</reference>
<proteinExistence type="predicted"/>
<dbReference type="InterPro" id="IPR016024">
    <property type="entry name" value="ARM-type_fold"/>
</dbReference>
<accession>A0A6C0J0L7</accession>
<name>A0A6C0J0L7_9ZZZZ</name>
<evidence type="ECO:0008006" key="2">
    <source>
        <dbReference type="Google" id="ProtNLM"/>
    </source>
</evidence>
<organism evidence="1">
    <name type="scientific">viral metagenome</name>
    <dbReference type="NCBI Taxonomy" id="1070528"/>
    <lineage>
        <taxon>unclassified sequences</taxon>
        <taxon>metagenomes</taxon>
        <taxon>organismal metagenomes</taxon>
    </lineage>
</organism>
<dbReference type="EMBL" id="MN740306">
    <property type="protein sequence ID" value="QHT99181.1"/>
    <property type="molecule type" value="Genomic_DNA"/>
</dbReference>
<dbReference type="SUPFAM" id="SSF48371">
    <property type="entry name" value="ARM repeat"/>
    <property type="match status" value="1"/>
</dbReference>
<sequence>MVLYSLDFFNEQLFKNTSYILPNNVINGIHDLHMFMGVTKDFDQNTYKNIRRNKNETDIWKKKEIFKATTIVKKEGIEQFLGDLKVNLNKITTINYNTQEEKIVELIDTIIALEQDTDTINSDSIKQVTNLILNVSCSNKCHSNLYSKLYIKLMNKYLYMCDAKDTLINKYLLEVHDIEIVDPNVDYDLFCKMTKQNERRRTTMLFIIYLYKENVYETENVLEIINKMINFIKINMNNNEYLDIINEISEIVNIVALNMTSEIKNNNDFKFLLNDITEFSKCKTKEHPGISNRTKFKYMDMLEQFK</sequence>
<protein>
    <recommendedName>
        <fullName evidence="2">MIF4G domain-containing protein</fullName>
    </recommendedName>
</protein>